<feature type="domain" description="DUF1254" evidence="2">
    <location>
        <begin position="12"/>
        <end position="143"/>
    </location>
</feature>
<name>A0ABS9BYW6_9BACT</name>
<evidence type="ECO:0000259" key="1">
    <source>
        <dbReference type="Pfam" id="PF06742"/>
    </source>
</evidence>
<accession>A0ABS9BYW6</accession>
<sequence length="416" mass="46960">MPGSPGYRGPLNKITNDTVPADHTRKDVVSMNGDTPYSAFGLDLRAEPMVLSVPEINDRYYVFQCIDLFTHNFAFIGTRSTGTEAGYYLFVGPGYEGEIPEQKFKKVFRSESQFVTIVGRTQLKGKADLPNVLAVQKKYKLQPLSEFIGENPKSAPKLNWIPLNPEEFGDARFIKYTNFYLSMSEPFHPQDTAALKKFEKIGIVSGGSFDSASYSPDVLNAINEGIKEAQMEIKNKAENIAERVNGWNMLNAFGTREFYNEDWLLRAAAVMVGIYGNDKVEAFYPVAYVDLDDEVLDGSKHRYKIRFTKDEIPPAKYFWSITLYNKHADGVGGYMIENEINRYLINSTTDGLKYDVDGGFTVYIQHEKPSNEDEKSNWLPAPDEPFYLVLRVYGPEPSALDGSWEPPGIVKNDAKK</sequence>
<feature type="domain" description="DUF1214" evidence="1">
    <location>
        <begin position="281"/>
        <end position="396"/>
    </location>
</feature>
<dbReference type="Pfam" id="PF06863">
    <property type="entry name" value="DUF1254"/>
    <property type="match status" value="1"/>
</dbReference>
<evidence type="ECO:0000313" key="3">
    <source>
        <dbReference type="EMBL" id="MCF1753168.1"/>
    </source>
</evidence>
<evidence type="ECO:0000259" key="2">
    <source>
        <dbReference type="Pfam" id="PF06863"/>
    </source>
</evidence>
<dbReference type="PANTHER" id="PTHR36509">
    <property type="entry name" value="BLL3101 PROTEIN"/>
    <property type="match status" value="1"/>
</dbReference>
<evidence type="ECO:0000313" key="4">
    <source>
        <dbReference type="Proteomes" id="UP001201449"/>
    </source>
</evidence>
<gene>
    <name evidence="3" type="ORF">L0U89_19060</name>
</gene>
<dbReference type="PANTHER" id="PTHR36509:SF2">
    <property type="entry name" value="BLL3101 PROTEIN"/>
    <property type="match status" value="1"/>
</dbReference>
<dbReference type="SUPFAM" id="SSF160935">
    <property type="entry name" value="VPA0735-like"/>
    <property type="match status" value="1"/>
</dbReference>
<dbReference type="InterPro" id="IPR010679">
    <property type="entry name" value="DUF1254"/>
</dbReference>
<dbReference type="Pfam" id="PF06742">
    <property type="entry name" value="DUF1214"/>
    <property type="match status" value="1"/>
</dbReference>
<dbReference type="InterPro" id="IPR037050">
    <property type="entry name" value="DUF1254_sf"/>
</dbReference>
<dbReference type="Proteomes" id="UP001201449">
    <property type="component" value="Unassembled WGS sequence"/>
</dbReference>
<dbReference type="EMBL" id="JAKEVZ010000022">
    <property type="protein sequence ID" value="MCF1753168.1"/>
    <property type="molecule type" value="Genomic_DNA"/>
</dbReference>
<protein>
    <submittedName>
        <fullName evidence="3">DUF1254 domain-containing protein</fullName>
    </submittedName>
</protein>
<keyword evidence="4" id="KW-1185">Reference proteome</keyword>
<reference evidence="3 4" key="1">
    <citation type="submission" date="2022-01" db="EMBL/GenBank/DDBJ databases">
        <title>Mariniradius saccharolyticus sp. nov., isolated from sediment of a river.</title>
        <authorList>
            <person name="Liu H."/>
        </authorList>
    </citation>
    <scope>NUCLEOTIDE SEQUENCE [LARGE SCALE GENOMIC DNA]</scope>
    <source>
        <strain evidence="3 4">RY-2</strain>
    </source>
</reference>
<dbReference type="Gene3D" id="2.60.120.600">
    <property type="entry name" value="Domain of unknown function DUF1214, C-terminal domain"/>
    <property type="match status" value="1"/>
</dbReference>
<dbReference type="InterPro" id="IPR037049">
    <property type="entry name" value="DUF1214_C_sf"/>
</dbReference>
<comment type="caution">
    <text evidence="3">The sequence shown here is derived from an EMBL/GenBank/DDBJ whole genome shotgun (WGS) entry which is preliminary data.</text>
</comment>
<organism evidence="3 4">
    <name type="scientific">Mariniradius sediminis</name>
    <dbReference type="NCBI Taxonomy" id="2909237"/>
    <lineage>
        <taxon>Bacteria</taxon>
        <taxon>Pseudomonadati</taxon>
        <taxon>Bacteroidota</taxon>
        <taxon>Cytophagia</taxon>
        <taxon>Cytophagales</taxon>
        <taxon>Cyclobacteriaceae</taxon>
        <taxon>Mariniradius</taxon>
    </lineage>
</organism>
<proteinExistence type="predicted"/>
<dbReference type="InterPro" id="IPR010621">
    <property type="entry name" value="DUF1214"/>
</dbReference>
<dbReference type="Gene3D" id="2.60.40.1610">
    <property type="entry name" value="Domain of unknown function DUF1254"/>
    <property type="match status" value="1"/>
</dbReference>